<dbReference type="CDD" id="cd02955">
    <property type="entry name" value="SSP411"/>
    <property type="match status" value="1"/>
</dbReference>
<evidence type="ECO:0000313" key="4">
    <source>
        <dbReference type="Proteomes" id="UP000324797"/>
    </source>
</evidence>
<evidence type="ECO:0000256" key="1">
    <source>
        <dbReference type="SAM" id="MobiDB-lite"/>
    </source>
</evidence>
<evidence type="ECO:0000259" key="2">
    <source>
        <dbReference type="Pfam" id="PF03190"/>
    </source>
</evidence>
<dbReference type="PANTHER" id="PTHR42899:SF1">
    <property type="entry name" value="SPERMATOGENESIS-ASSOCIATED PROTEIN 20"/>
    <property type="match status" value="1"/>
</dbReference>
<dbReference type="InterPro" id="IPR024705">
    <property type="entry name" value="Ssp411"/>
</dbReference>
<dbReference type="SUPFAM" id="SSF52833">
    <property type="entry name" value="Thioredoxin-like"/>
    <property type="match status" value="1"/>
</dbReference>
<feature type="compositionally biased region" description="Basic residues" evidence="1">
    <location>
        <begin position="25"/>
        <end position="35"/>
    </location>
</feature>
<feature type="region of interest" description="Disordered" evidence="1">
    <location>
        <begin position="1"/>
        <end position="45"/>
    </location>
</feature>
<accession>A0A5S4YU00</accession>
<dbReference type="InterPro" id="IPR008928">
    <property type="entry name" value="6-hairpin_glycosidase_sf"/>
</dbReference>
<dbReference type="GO" id="GO:0005975">
    <property type="term" value="P:carbohydrate metabolic process"/>
    <property type="evidence" value="ECO:0007669"/>
    <property type="project" value="InterPro"/>
</dbReference>
<dbReference type="SUPFAM" id="SSF48208">
    <property type="entry name" value="Six-hairpin glycosidases"/>
    <property type="match status" value="1"/>
</dbReference>
<feature type="domain" description="Spermatogenesis-associated protein 20-like TRX" evidence="2">
    <location>
        <begin position="127"/>
        <end position="288"/>
    </location>
</feature>
<gene>
    <name evidence="3" type="ORF">FXV83_05900</name>
</gene>
<comment type="caution">
    <text evidence="3">The sequence shown here is derived from an EMBL/GenBank/DDBJ whole genome shotgun (WGS) entry which is preliminary data.</text>
</comment>
<keyword evidence="4" id="KW-1185">Reference proteome</keyword>
<name>A0A5S4YU00_9BRAD</name>
<evidence type="ECO:0000313" key="3">
    <source>
        <dbReference type="EMBL" id="TYO67503.1"/>
    </source>
</evidence>
<reference evidence="3 4" key="1">
    <citation type="submission" date="2019-08" db="EMBL/GenBank/DDBJ databases">
        <title>Bradyrhizobium hipponensis sp. nov., a rhizobium isolated from a Lupinus angustifolius root nodule in Tunisia.</title>
        <authorList>
            <person name="Off K."/>
            <person name="Rejili M."/>
            <person name="Mars M."/>
            <person name="Brachmann A."/>
            <person name="Marin M."/>
        </authorList>
    </citation>
    <scope>NUCLEOTIDE SEQUENCE [LARGE SCALE GENOMIC DNA]</scope>
    <source>
        <strain evidence="4">aSej3</strain>
    </source>
</reference>
<protein>
    <submittedName>
        <fullName evidence="3">Thioredoxin domain-containing protein</fullName>
    </submittedName>
</protein>
<dbReference type="EMBL" id="VSTH01000018">
    <property type="protein sequence ID" value="TYO67503.1"/>
    <property type="molecule type" value="Genomic_DNA"/>
</dbReference>
<organism evidence="3 4">
    <name type="scientific">Bradyrhizobium hipponense</name>
    <dbReference type="NCBI Taxonomy" id="2605638"/>
    <lineage>
        <taxon>Bacteria</taxon>
        <taxon>Pseudomonadati</taxon>
        <taxon>Pseudomonadota</taxon>
        <taxon>Alphaproteobacteria</taxon>
        <taxon>Hyphomicrobiales</taxon>
        <taxon>Nitrobacteraceae</taxon>
        <taxon>Bradyrhizobium</taxon>
    </lineage>
</organism>
<dbReference type="Proteomes" id="UP000324797">
    <property type="component" value="Unassembled WGS sequence"/>
</dbReference>
<feature type="compositionally biased region" description="Basic and acidic residues" evidence="1">
    <location>
        <begin position="1"/>
        <end position="11"/>
    </location>
</feature>
<dbReference type="PANTHER" id="PTHR42899">
    <property type="entry name" value="SPERMATOGENESIS-ASSOCIATED PROTEIN 20"/>
    <property type="match status" value="1"/>
</dbReference>
<dbReference type="InterPro" id="IPR004879">
    <property type="entry name" value="Ssp411-like_TRX"/>
</dbReference>
<dbReference type="InterPro" id="IPR036249">
    <property type="entry name" value="Thioredoxin-like_sf"/>
</dbReference>
<dbReference type="AlphaFoldDB" id="A0A5S4YU00"/>
<sequence>MPLSLEMEKTSTPRGIIPAPGPQHPRSRARSRSGRASRSSPDMTLDDWSKLVGVTSPKGFMCRLSSTRMIRMTESVVGLVKRLLKPSHIGLAVVAGMAWPHTHAAMADNAASGDTSRDRSTAQYEHTNKLIDSNDPYLLLHAHNPVDWYPWGPEAFAKAKSENKPIFLSIGYSTCFWCHVAERTIYSNPDIAKLMNRWFINVKVDSEERPDVDRIYMHAREIMTGGGGWPNNLFLTPDLKPFYAGSYFPPKDDPRAGPGFPTILAALNQAWASDRAKVLGVGENVTIALRRLQSAMSSQGTAPVDPGAWLTKARDKLLPQFDALQGGFADRGGTKFPNSPRLLLLLTDYQLNHTPGALSNVLATLDAVAFGGIHDQLAGCFHRYSTEPSWSVPHFEKMLYDNAQLRQLYSTAFQLTKKPLYQEIALETARYLARDMLAPVLTSKVATRRRQHDSLNRSGRYRLHAPGMAQSAMACARDGAVDCVDLLAAGHPDQRCSDHGTPVDGAWVCRARFVARPRRHRPDAGPTPHDLALCGSFCRTDEFRLVQDSSAFRESSDCEPVHNYHLLVTCRLRASLPDRHERGPVRRGCSKHVCRIVEASAFECLVDGHA</sequence>
<dbReference type="Gene3D" id="3.40.30.10">
    <property type="entry name" value="Glutaredoxin"/>
    <property type="match status" value="1"/>
</dbReference>
<proteinExistence type="predicted"/>
<dbReference type="Pfam" id="PF03190">
    <property type="entry name" value="Thioredox_DsbH"/>
    <property type="match status" value="1"/>
</dbReference>